<evidence type="ECO:0000313" key="3">
    <source>
        <dbReference type="Proteomes" id="UP000000305"/>
    </source>
</evidence>
<protein>
    <submittedName>
        <fullName evidence="2">Uncharacterized protein</fullName>
    </submittedName>
</protein>
<feature type="compositionally biased region" description="Acidic residues" evidence="1">
    <location>
        <begin position="63"/>
        <end position="72"/>
    </location>
</feature>
<evidence type="ECO:0000313" key="2">
    <source>
        <dbReference type="EMBL" id="EFX62578.1"/>
    </source>
</evidence>
<keyword evidence="3" id="KW-1185">Reference proteome</keyword>
<dbReference type="AlphaFoldDB" id="E9I0A2"/>
<organism evidence="2 3">
    <name type="scientific">Daphnia pulex</name>
    <name type="common">Water flea</name>
    <dbReference type="NCBI Taxonomy" id="6669"/>
    <lineage>
        <taxon>Eukaryota</taxon>
        <taxon>Metazoa</taxon>
        <taxon>Ecdysozoa</taxon>
        <taxon>Arthropoda</taxon>
        <taxon>Crustacea</taxon>
        <taxon>Branchiopoda</taxon>
        <taxon>Diplostraca</taxon>
        <taxon>Cladocera</taxon>
        <taxon>Anomopoda</taxon>
        <taxon>Daphniidae</taxon>
        <taxon>Daphnia</taxon>
    </lineage>
</organism>
<dbReference type="KEGG" id="dpx:DAPPUDRAFT_336759"/>
<feature type="region of interest" description="Disordered" evidence="1">
    <location>
        <begin position="61"/>
        <end position="83"/>
    </location>
</feature>
<gene>
    <name evidence="2" type="ORF">DAPPUDRAFT_336759</name>
</gene>
<dbReference type="HOGENOM" id="CLU_1373463_0_0_1"/>
<dbReference type="Proteomes" id="UP000000305">
    <property type="component" value="Unassembled WGS sequence"/>
</dbReference>
<proteinExistence type="predicted"/>
<accession>E9I0A2</accession>
<dbReference type="InParanoid" id="E9I0A2"/>
<name>E9I0A2_DAPPU</name>
<dbReference type="EMBL" id="GL733502">
    <property type="protein sequence ID" value="EFX62578.1"/>
    <property type="molecule type" value="Genomic_DNA"/>
</dbReference>
<evidence type="ECO:0000256" key="1">
    <source>
        <dbReference type="SAM" id="MobiDB-lite"/>
    </source>
</evidence>
<reference evidence="2 3" key="1">
    <citation type="journal article" date="2011" name="Science">
        <title>The ecoresponsive genome of Daphnia pulex.</title>
        <authorList>
            <person name="Colbourne J.K."/>
            <person name="Pfrender M.E."/>
            <person name="Gilbert D."/>
            <person name="Thomas W.K."/>
            <person name="Tucker A."/>
            <person name="Oakley T.H."/>
            <person name="Tokishita S."/>
            <person name="Aerts A."/>
            <person name="Arnold G.J."/>
            <person name="Basu M.K."/>
            <person name="Bauer D.J."/>
            <person name="Caceres C.E."/>
            <person name="Carmel L."/>
            <person name="Casola C."/>
            <person name="Choi J.H."/>
            <person name="Detter J.C."/>
            <person name="Dong Q."/>
            <person name="Dusheyko S."/>
            <person name="Eads B.D."/>
            <person name="Frohlich T."/>
            <person name="Geiler-Samerotte K.A."/>
            <person name="Gerlach D."/>
            <person name="Hatcher P."/>
            <person name="Jogdeo S."/>
            <person name="Krijgsveld J."/>
            <person name="Kriventseva E.V."/>
            <person name="Kultz D."/>
            <person name="Laforsch C."/>
            <person name="Lindquist E."/>
            <person name="Lopez J."/>
            <person name="Manak J.R."/>
            <person name="Muller J."/>
            <person name="Pangilinan J."/>
            <person name="Patwardhan R.P."/>
            <person name="Pitluck S."/>
            <person name="Pritham E.J."/>
            <person name="Rechtsteiner A."/>
            <person name="Rho M."/>
            <person name="Rogozin I.B."/>
            <person name="Sakarya O."/>
            <person name="Salamov A."/>
            <person name="Schaack S."/>
            <person name="Shapiro H."/>
            <person name="Shiga Y."/>
            <person name="Skalitzky C."/>
            <person name="Smith Z."/>
            <person name="Souvorov A."/>
            <person name="Sung W."/>
            <person name="Tang Z."/>
            <person name="Tsuchiya D."/>
            <person name="Tu H."/>
            <person name="Vos H."/>
            <person name="Wang M."/>
            <person name="Wolf Y.I."/>
            <person name="Yamagata H."/>
            <person name="Yamada T."/>
            <person name="Ye Y."/>
            <person name="Shaw J.R."/>
            <person name="Andrews J."/>
            <person name="Crease T.J."/>
            <person name="Tang H."/>
            <person name="Lucas S.M."/>
            <person name="Robertson H.M."/>
            <person name="Bork P."/>
            <person name="Koonin E.V."/>
            <person name="Zdobnov E.M."/>
            <person name="Grigoriev I.V."/>
            <person name="Lynch M."/>
            <person name="Boore J.L."/>
        </authorList>
    </citation>
    <scope>NUCLEOTIDE SEQUENCE [LARGE SCALE GENOMIC DNA]</scope>
</reference>
<sequence length="199" mass="22972">MGMMVVRYLLAKTHELMPYIFGEAMFKYALEEGKEDLKKLTAEIMNSCLKKESFKDEIADGEKEVEEAGAGEEEYHQTKSTPYSRNIGGEISGSVIADLKNCPSEILDSSDIQCQIMSSDIDIPVMSDNTFFHLKHYKKKGFDCEQYLLEHANLVFKIDVQDAYFVQMPILYTNPTIMIWNMYFNTILIEFLEKFFSCQ</sequence>